<name>A0A382XN93_9ZZZZ</name>
<dbReference type="GO" id="GO:0003824">
    <property type="term" value="F:catalytic activity"/>
    <property type="evidence" value="ECO:0007669"/>
    <property type="project" value="InterPro"/>
</dbReference>
<dbReference type="AlphaFoldDB" id="A0A382XN93"/>
<dbReference type="SUPFAM" id="SSF55931">
    <property type="entry name" value="Glutamine synthetase/guanido kinase"/>
    <property type="match status" value="1"/>
</dbReference>
<protein>
    <recommendedName>
        <fullName evidence="2">Aspartyl/Glutamyl-tRNA(Gln) amidotransferase subunit B/E catalytic domain-containing protein</fullName>
    </recommendedName>
</protein>
<proteinExistence type="predicted"/>
<reference evidence="1" key="1">
    <citation type="submission" date="2018-05" db="EMBL/GenBank/DDBJ databases">
        <authorList>
            <person name="Lanie J.A."/>
            <person name="Ng W.-L."/>
            <person name="Kazmierczak K.M."/>
            <person name="Andrzejewski T.M."/>
            <person name="Davidsen T.M."/>
            <person name="Wayne K.J."/>
            <person name="Tettelin H."/>
            <person name="Glass J.I."/>
            <person name="Rusch D."/>
            <person name="Podicherti R."/>
            <person name="Tsui H.-C.T."/>
            <person name="Winkler M.E."/>
        </authorList>
    </citation>
    <scope>NUCLEOTIDE SEQUENCE</scope>
</reference>
<organism evidence="1">
    <name type="scientific">marine metagenome</name>
    <dbReference type="NCBI Taxonomy" id="408172"/>
    <lineage>
        <taxon>unclassified sequences</taxon>
        <taxon>metagenomes</taxon>
        <taxon>ecological metagenomes</taxon>
    </lineage>
</organism>
<gene>
    <name evidence="1" type="ORF">METZ01_LOCUS425491</name>
</gene>
<evidence type="ECO:0000313" key="1">
    <source>
        <dbReference type="EMBL" id="SVD72637.1"/>
    </source>
</evidence>
<dbReference type="EMBL" id="UINC01169214">
    <property type="protein sequence ID" value="SVD72637.1"/>
    <property type="molecule type" value="Genomic_DNA"/>
</dbReference>
<accession>A0A382XN93</accession>
<sequence length="68" mass="7582">MFLTVLSPHWKASSLCTAVITNFGCSACLATSILEATRYNFTEGNNMEWEPVIGLEVHVQLLTKSKMF</sequence>
<feature type="non-terminal residue" evidence="1">
    <location>
        <position position="68"/>
    </location>
</feature>
<evidence type="ECO:0008006" key="2">
    <source>
        <dbReference type="Google" id="ProtNLM"/>
    </source>
</evidence>
<dbReference type="InterPro" id="IPR014746">
    <property type="entry name" value="Gln_synth/guanido_kin_cat_dom"/>
</dbReference>